<keyword evidence="1" id="KW-0812">Transmembrane</keyword>
<evidence type="ECO:0000313" key="3">
    <source>
        <dbReference type="Proteomes" id="UP000315167"/>
    </source>
</evidence>
<comment type="caution">
    <text evidence="2">The sequence shown here is derived from an EMBL/GenBank/DDBJ whole genome shotgun (WGS) entry which is preliminary data.</text>
</comment>
<dbReference type="Proteomes" id="UP000315167">
    <property type="component" value="Unassembled WGS sequence"/>
</dbReference>
<dbReference type="SUPFAM" id="SSF47175">
    <property type="entry name" value="Cytochromes"/>
    <property type="match status" value="1"/>
</dbReference>
<dbReference type="PROSITE" id="PS51009">
    <property type="entry name" value="CYTCII"/>
    <property type="match status" value="1"/>
</dbReference>
<dbReference type="GO" id="GO:0009055">
    <property type="term" value="F:electron transfer activity"/>
    <property type="evidence" value="ECO:0007669"/>
    <property type="project" value="InterPro"/>
</dbReference>
<dbReference type="EMBL" id="VLKN01000002">
    <property type="protein sequence ID" value="TWI04517.1"/>
    <property type="molecule type" value="Genomic_DNA"/>
</dbReference>
<dbReference type="RefSeq" id="WP_242007467.1">
    <property type="nucleotide sequence ID" value="NZ_VLKN01000002.1"/>
</dbReference>
<evidence type="ECO:0000256" key="1">
    <source>
        <dbReference type="SAM" id="Phobius"/>
    </source>
</evidence>
<dbReference type="GO" id="GO:0022900">
    <property type="term" value="P:electron transport chain"/>
    <property type="evidence" value="ECO:0007669"/>
    <property type="project" value="InterPro"/>
</dbReference>
<name>A0A562LA22_9GAMM</name>
<evidence type="ECO:0008006" key="4">
    <source>
        <dbReference type="Google" id="ProtNLM"/>
    </source>
</evidence>
<organism evidence="2 3">
    <name type="scientific">Luteimonas cucumeris</name>
    <dbReference type="NCBI Taxonomy" id="985012"/>
    <lineage>
        <taxon>Bacteria</taxon>
        <taxon>Pseudomonadati</taxon>
        <taxon>Pseudomonadota</taxon>
        <taxon>Gammaproteobacteria</taxon>
        <taxon>Lysobacterales</taxon>
        <taxon>Lysobacteraceae</taxon>
        <taxon>Luteimonas</taxon>
    </lineage>
</organism>
<dbReference type="AlphaFoldDB" id="A0A562LA22"/>
<dbReference type="GO" id="GO:0005506">
    <property type="term" value="F:iron ion binding"/>
    <property type="evidence" value="ECO:0007669"/>
    <property type="project" value="InterPro"/>
</dbReference>
<sequence length="155" mass="16921">MSSTPASTPPPPPSTAAKSSHATRYLFLFLIGLVIGIVATVMAIRAIDARKDHFHGSVMHVQQWHLAQLKTNVERNRCGATDTLPHLQALRTMSNDLEPAFPDLRDDQRFAQHASQMRGTLDGALATPPLNCPGVTTIVSRIGEACKACHQDFRN</sequence>
<dbReference type="GO" id="GO:0020037">
    <property type="term" value="F:heme binding"/>
    <property type="evidence" value="ECO:0007669"/>
    <property type="project" value="InterPro"/>
</dbReference>
<dbReference type="InterPro" id="IPR002321">
    <property type="entry name" value="Cyt_c_II"/>
</dbReference>
<gene>
    <name evidence="2" type="ORF">IP90_00650</name>
</gene>
<keyword evidence="1" id="KW-0472">Membrane</keyword>
<protein>
    <recommendedName>
        <fullName evidence="4">Cytochrome c556</fullName>
    </recommendedName>
</protein>
<dbReference type="Gene3D" id="1.20.120.10">
    <property type="entry name" value="Cytochrome c/b562"/>
    <property type="match status" value="1"/>
</dbReference>
<proteinExistence type="predicted"/>
<keyword evidence="1" id="KW-1133">Transmembrane helix</keyword>
<evidence type="ECO:0000313" key="2">
    <source>
        <dbReference type="EMBL" id="TWI04517.1"/>
    </source>
</evidence>
<dbReference type="InterPro" id="IPR010980">
    <property type="entry name" value="Cyt_c/b562"/>
</dbReference>
<keyword evidence="3" id="KW-1185">Reference proteome</keyword>
<reference evidence="2 3" key="1">
    <citation type="journal article" date="2015" name="Stand. Genomic Sci.">
        <title>Genomic Encyclopedia of Bacterial and Archaeal Type Strains, Phase III: the genomes of soil and plant-associated and newly described type strains.</title>
        <authorList>
            <person name="Whitman W.B."/>
            <person name="Woyke T."/>
            <person name="Klenk H.P."/>
            <person name="Zhou Y."/>
            <person name="Lilburn T.G."/>
            <person name="Beck B.J."/>
            <person name="De Vos P."/>
            <person name="Vandamme P."/>
            <person name="Eisen J.A."/>
            <person name="Garrity G."/>
            <person name="Hugenholtz P."/>
            <person name="Kyrpides N.C."/>
        </authorList>
    </citation>
    <scope>NUCLEOTIDE SEQUENCE [LARGE SCALE GENOMIC DNA]</scope>
    <source>
        <strain evidence="2 3">CGMCC 1.10821</strain>
    </source>
</reference>
<feature type="transmembrane region" description="Helical" evidence="1">
    <location>
        <begin position="25"/>
        <end position="44"/>
    </location>
</feature>
<accession>A0A562LA22</accession>